<dbReference type="SUPFAM" id="SSF46934">
    <property type="entry name" value="UBA-like"/>
    <property type="match status" value="1"/>
</dbReference>
<dbReference type="InterPro" id="IPR015940">
    <property type="entry name" value="UBA"/>
</dbReference>
<feature type="domain" description="UBA" evidence="1">
    <location>
        <begin position="1"/>
        <end position="29"/>
    </location>
</feature>
<dbReference type="AlphaFoldDB" id="A0A8S3A000"/>
<dbReference type="Gene3D" id="1.10.8.10">
    <property type="entry name" value="DNA helicase RuvA subunit, C-terminal domain"/>
    <property type="match status" value="1"/>
</dbReference>
<dbReference type="PROSITE" id="PS50030">
    <property type="entry name" value="UBA"/>
    <property type="match status" value="1"/>
</dbReference>
<evidence type="ECO:0000313" key="3">
    <source>
        <dbReference type="Proteomes" id="UP000676336"/>
    </source>
</evidence>
<dbReference type="Proteomes" id="UP000676336">
    <property type="component" value="Unassembled WGS sequence"/>
</dbReference>
<proteinExistence type="predicted"/>
<organism evidence="2 3">
    <name type="scientific">Rotaria magnacalcarata</name>
    <dbReference type="NCBI Taxonomy" id="392030"/>
    <lineage>
        <taxon>Eukaryota</taxon>
        <taxon>Metazoa</taxon>
        <taxon>Spiralia</taxon>
        <taxon>Gnathifera</taxon>
        <taxon>Rotifera</taxon>
        <taxon>Eurotatoria</taxon>
        <taxon>Bdelloidea</taxon>
        <taxon>Philodinida</taxon>
        <taxon>Philodinidae</taxon>
        <taxon>Rotaria</taxon>
    </lineage>
</organism>
<gene>
    <name evidence="2" type="ORF">SMN809_LOCUS42079</name>
</gene>
<dbReference type="Pfam" id="PF22562">
    <property type="entry name" value="UBA_7"/>
    <property type="match status" value="1"/>
</dbReference>
<reference evidence="2" key="1">
    <citation type="submission" date="2021-02" db="EMBL/GenBank/DDBJ databases">
        <authorList>
            <person name="Nowell W R."/>
        </authorList>
    </citation>
    <scope>NUCLEOTIDE SEQUENCE</scope>
</reference>
<evidence type="ECO:0000259" key="1">
    <source>
        <dbReference type="PROSITE" id="PS50030"/>
    </source>
</evidence>
<dbReference type="InterPro" id="IPR009060">
    <property type="entry name" value="UBA-like_sf"/>
</dbReference>
<accession>A0A8S3A000</accession>
<protein>
    <recommendedName>
        <fullName evidence="1">UBA domain-containing protein</fullName>
    </recommendedName>
</protein>
<name>A0A8S3A000_9BILA</name>
<feature type="non-terminal residue" evidence="2">
    <location>
        <position position="49"/>
    </location>
</feature>
<evidence type="ECO:0000313" key="2">
    <source>
        <dbReference type="EMBL" id="CAF4675776.1"/>
    </source>
</evidence>
<sequence length="49" mass="5270">MGVSRSHANHALTETNNNVEAAIDWALSNPENASTLHSLIEALPKPSLF</sequence>
<comment type="caution">
    <text evidence="2">The sequence shown here is derived from an EMBL/GenBank/DDBJ whole genome shotgun (WGS) entry which is preliminary data.</text>
</comment>
<dbReference type="EMBL" id="CAJOBI010120441">
    <property type="protein sequence ID" value="CAF4675776.1"/>
    <property type="molecule type" value="Genomic_DNA"/>
</dbReference>